<name>A0A5A9X6U6_9BACT</name>
<protein>
    <submittedName>
        <fullName evidence="2">Uncharacterized protein</fullName>
    </submittedName>
</protein>
<reference evidence="2 3" key="1">
    <citation type="submission" date="2019-04" db="EMBL/GenBank/DDBJ databases">
        <title>Geobacter ruber sp. nov., ferric-reducing bacteria isolated from paddy soil.</title>
        <authorList>
            <person name="Xu Z."/>
            <person name="Masuda Y."/>
            <person name="Itoh H."/>
            <person name="Senoo K."/>
        </authorList>
    </citation>
    <scope>NUCLEOTIDE SEQUENCE [LARGE SCALE GENOMIC DNA]</scope>
    <source>
        <strain evidence="2 3">Red88</strain>
    </source>
</reference>
<evidence type="ECO:0000256" key="1">
    <source>
        <dbReference type="SAM" id="SignalP"/>
    </source>
</evidence>
<evidence type="ECO:0000313" key="2">
    <source>
        <dbReference type="EMBL" id="KAA0888095.1"/>
    </source>
</evidence>
<feature type="chain" id="PRO_5022982230" evidence="1">
    <location>
        <begin position="23"/>
        <end position="170"/>
    </location>
</feature>
<sequence length="170" mass="17339">MKMRITALVAAILALSAASAMATDTSFNAAVNVTTPIQATVVQNSMSVNLTRLNPAVTDFAAGDAAWLSSTPVRIDFVSNPGQAIGVSGLYSSLTLNNGSNTATLNSTCRWTETPPLTSATDGTACGTSITPVGYSFSVYLFPTSATLAAGAAGQGAFSANNGHLTMEYM</sequence>
<dbReference type="Proteomes" id="UP000324298">
    <property type="component" value="Unassembled WGS sequence"/>
</dbReference>
<keyword evidence="3" id="KW-1185">Reference proteome</keyword>
<organism evidence="2 3">
    <name type="scientific">Oryzomonas rubra</name>
    <dbReference type="NCBI Taxonomy" id="2509454"/>
    <lineage>
        <taxon>Bacteria</taxon>
        <taxon>Pseudomonadati</taxon>
        <taxon>Thermodesulfobacteriota</taxon>
        <taxon>Desulfuromonadia</taxon>
        <taxon>Geobacterales</taxon>
        <taxon>Geobacteraceae</taxon>
        <taxon>Oryzomonas</taxon>
    </lineage>
</organism>
<comment type="caution">
    <text evidence="2">The sequence shown here is derived from an EMBL/GenBank/DDBJ whole genome shotgun (WGS) entry which is preliminary data.</text>
</comment>
<dbReference type="EMBL" id="SRSD01000012">
    <property type="protein sequence ID" value="KAA0888095.1"/>
    <property type="molecule type" value="Genomic_DNA"/>
</dbReference>
<feature type="signal peptide" evidence="1">
    <location>
        <begin position="1"/>
        <end position="22"/>
    </location>
</feature>
<gene>
    <name evidence="2" type="ORF">ET418_16985</name>
</gene>
<dbReference type="RefSeq" id="WP_149309667.1">
    <property type="nucleotide sequence ID" value="NZ_SRSD01000012.1"/>
</dbReference>
<evidence type="ECO:0000313" key="3">
    <source>
        <dbReference type="Proteomes" id="UP000324298"/>
    </source>
</evidence>
<accession>A0A5A9X6U6</accession>
<dbReference type="AlphaFoldDB" id="A0A5A9X6U6"/>
<keyword evidence="1" id="KW-0732">Signal</keyword>
<proteinExistence type="predicted"/>